<comment type="caution">
    <text evidence="6">The sequence shown here is derived from an EMBL/GenBank/DDBJ whole genome shotgun (WGS) entry which is preliminary data.</text>
</comment>
<keyword evidence="4" id="KW-0560">Oxidoreductase</keyword>
<name>A0A3R9EM88_9PSEU</name>
<keyword evidence="2" id="KW-0285">Flavoprotein</keyword>
<dbReference type="PANTHER" id="PTHR10961:SF7">
    <property type="entry name" value="FAD DEPENDENT OXIDOREDUCTASE DOMAIN-CONTAINING PROTEIN"/>
    <property type="match status" value="1"/>
</dbReference>
<sequence>MAEHDRAAEVVVVGLGVVGAATLWRLAARGVDVVGVEQFTVGHPWGSSHGSTRMFRTTCLEHPGLVPLARLSRRLWRELESEAGRPLLAETGGLLIGPPGCHLVAGTLEAARVHDVAVEVLDAPAIARRFPEHGGVPDDHIAVLDSTAGVLRAEDAVRAAAGAAGRAGAEVRTGAAVTGIELVDGGVVVTTGTGTIRARQAVVTAGPWLPRLVPELPLTVVRTPMTWFRPAGGSGRFGVEQFPIFLRDLGGAGIVYGHGTRDGGLVKFALEYDDDAAVFRETSAADCDRRIAEQDWKRIEAIARWAAPGLVIEPAETTVCMYTLTPDRQFLVGRPHGDPRLVLGGGDSGHAFKHAPGLGEVLADTVLGRPPAVALDFADPGRFDPGVPRRA</sequence>
<dbReference type="AlphaFoldDB" id="A0A3R9EM88"/>
<dbReference type="PANTHER" id="PTHR10961">
    <property type="entry name" value="PEROXISOMAL SARCOSINE OXIDASE"/>
    <property type="match status" value="1"/>
</dbReference>
<dbReference type="InterPro" id="IPR006076">
    <property type="entry name" value="FAD-dep_OxRdtase"/>
</dbReference>
<keyword evidence="7" id="KW-1185">Reference proteome</keyword>
<evidence type="ECO:0000313" key="7">
    <source>
        <dbReference type="Proteomes" id="UP000267081"/>
    </source>
</evidence>
<organism evidence="6 7">
    <name type="scientific">Amycolatopsis eburnea</name>
    <dbReference type="NCBI Taxonomy" id="2267691"/>
    <lineage>
        <taxon>Bacteria</taxon>
        <taxon>Bacillati</taxon>
        <taxon>Actinomycetota</taxon>
        <taxon>Actinomycetes</taxon>
        <taxon>Pseudonocardiales</taxon>
        <taxon>Pseudonocardiaceae</taxon>
        <taxon>Amycolatopsis</taxon>
    </lineage>
</organism>
<dbReference type="Gene3D" id="3.30.9.10">
    <property type="entry name" value="D-Amino Acid Oxidase, subunit A, domain 2"/>
    <property type="match status" value="1"/>
</dbReference>
<dbReference type="SUPFAM" id="SSF51905">
    <property type="entry name" value="FAD/NAD(P)-binding domain"/>
    <property type="match status" value="1"/>
</dbReference>
<feature type="domain" description="FAD dependent oxidoreductase" evidence="5">
    <location>
        <begin position="10"/>
        <end position="364"/>
    </location>
</feature>
<evidence type="ECO:0000256" key="4">
    <source>
        <dbReference type="ARBA" id="ARBA00023002"/>
    </source>
</evidence>
<protein>
    <submittedName>
        <fullName evidence="6">N-methyl-L-tryptophan oxidase</fullName>
    </submittedName>
</protein>
<proteinExistence type="predicted"/>
<gene>
    <name evidence="6" type="ORF">EIY87_25795</name>
</gene>
<dbReference type="GO" id="GO:0008115">
    <property type="term" value="F:sarcosine oxidase activity"/>
    <property type="evidence" value="ECO:0007669"/>
    <property type="project" value="TreeGrafter"/>
</dbReference>
<evidence type="ECO:0000256" key="2">
    <source>
        <dbReference type="ARBA" id="ARBA00022630"/>
    </source>
</evidence>
<evidence type="ECO:0000256" key="1">
    <source>
        <dbReference type="ARBA" id="ARBA00001974"/>
    </source>
</evidence>
<dbReference type="NCBIfam" id="NF008425">
    <property type="entry name" value="PRK11259.1"/>
    <property type="match status" value="1"/>
</dbReference>
<dbReference type="EMBL" id="RSEC01000058">
    <property type="protein sequence ID" value="RSD13176.1"/>
    <property type="molecule type" value="Genomic_DNA"/>
</dbReference>
<dbReference type="RefSeq" id="WP_125312476.1">
    <property type="nucleotide sequence ID" value="NZ_RSEC01000058.1"/>
</dbReference>
<dbReference type="OrthoDB" id="9806452at2"/>
<dbReference type="InterPro" id="IPR036188">
    <property type="entry name" value="FAD/NAD-bd_sf"/>
</dbReference>
<evidence type="ECO:0000259" key="5">
    <source>
        <dbReference type="Pfam" id="PF01266"/>
    </source>
</evidence>
<evidence type="ECO:0000256" key="3">
    <source>
        <dbReference type="ARBA" id="ARBA00022827"/>
    </source>
</evidence>
<accession>A0A3R9EM88</accession>
<dbReference type="InterPro" id="IPR045170">
    <property type="entry name" value="MTOX"/>
</dbReference>
<comment type="cofactor">
    <cofactor evidence="1">
        <name>FAD</name>
        <dbReference type="ChEBI" id="CHEBI:57692"/>
    </cofactor>
</comment>
<dbReference type="Gene3D" id="3.50.50.60">
    <property type="entry name" value="FAD/NAD(P)-binding domain"/>
    <property type="match status" value="1"/>
</dbReference>
<dbReference type="GO" id="GO:0050660">
    <property type="term" value="F:flavin adenine dinucleotide binding"/>
    <property type="evidence" value="ECO:0007669"/>
    <property type="project" value="InterPro"/>
</dbReference>
<dbReference type="Pfam" id="PF01266">
    <property type="entry name" value="DAO"/>
    <property type="match status" value="1"/>
</dbReference>
<keyword evidence="3" id="KW-0274">FAD</keyword>
<reference evidence="6 7" key="1">
    <citation type="submission" date="2018-12" db="EMBL/GenBank/DDBJ databases">
        <title>Amycolatopsis eburnea sp. nov. actinomycete associate with arbuscular mycorrhiza fungal spore.</title>
        <authorList>
            <person name="Lumyong S."/>
            <person name="Chaiya L."/>
        </authorList>
    </citation>
    <scope>NUCLEOTIDE SEQUENCE [LARGE SCALE GENOMIC DNA]</scope>
    <source>
        <strain evidence="6 7">GLM-1</strain>
    </source>
</reference>
<dbReference type="SUPFAM" id="SSF54373">
    <property type="entry name" value="FAD-linked reductases, C-terminal domain"/>
    <property type="match status" value="1"/>
</dbReference>
<dbReference type="Proteomes" id="UP000267081">
    <property type="component" value="Unassembled WGS sequence"/>
</dbReference>
<evidence type="ECO:0000313" key="6">
    <source>
        <dbReference type="EMBL" id="RSD13176.1"/>
    </source>
</evidence>